<evidence type="ECO:0000259" key="3">
    <source>
        <dbReference type="Pfam" id="PF25231"/>
    </source>
</evidence>
<dbReference type="PANTHER" id="PTHR33133">
    <property type="entry name" value="OS08G0107100 PROTEIN-RELATED"/>
    <property type="match status" value="1"/>
</dbReference>
<dbReference type="Proteomes" id="UP001172738">
    <property type="component" value="Unassembled WGS sequence"/>
</dbReference>
<dbReference type="RefSeq" id="WP_301125548.1">
    <property type="nucleotide sequence ID" value="NZ_JAUHPV010000001.1"/>
</dbReference>
<feature type="transmembrane region" description="Helical" evidence="2">
    <location>
        <begin position="245"/>
        <end position="274"/>
    </location>
</feature>
<feature type="transmembrane region" description="Helical" evidence="2">
    <location>
        <begin position="113"/>
        <end position="135"/>
    </location>
</feature>
<feature type="transmembrane region" description="Helical" evidence="2">
    <location>
        <begin position="295"/>
        <end position="317"/>
    </location>
</feature>
<evidence type="ECO:0000256" key="2">
    <source>
        <dbReference type="SAM" id="Phobius"/>
    </source>
</evidence>
<dbReference type="EMBL" id="JAUHPV010000001">
    <property type="protein sequence ID" value="MDN4471687.1"/>
    <property type="molecule type" value="Genomic_DNA"/>
</dbReference>
<feature type="region of interest" description="Disordered" evidence="1">
    <location>
        <begin position="1"/>
        <end position="70"/>
    </location>
</feature>
<dbReference type="InterPro" id="IPR057169">
    <property type="entry name" value="DUF7847"/>
</dbReference>
<gene>
    <name evidence="4" type="ORF">QQX04_01620</name>
</gene>
<name>A0ABT8FXZ3_9MICO</name>
<dbReference type="Pfam" id="PF25231">
    <property type="entry name" value="DUF7847"/>
    <property type="match status" value="1"/>
</dbReference>
<evidence type="ECO:0000313" key="4">
    <source>
        <dbReference type="EMBL" id="MDN4471687.1"/>
    </source>
</evidence>
<keyword evidence="2" id="KW-0812">Transmembrane</keyword>
<evidence type="ECO:0000313" key="5">
    <source>
        <dbReference type="Proteomes" id="UP001172738"/>
    </source>
</evidence>
<feature type="compositionally biased region" description="Low complexity" evidence="1">
    <location>
        <begin position="22"/>
        <end position="47"/>
    </location>
</feature>
<feature type="transmembrane region" description="Helical" evidence="2">
    <location>
        <begin position="161"/>
        <end position="186"/>
    </location>
</feature>
<comment type="caution">
    <text evidence="4">The sequence shown here is derived from an EMBL/GenBank/DDBJ whole genome shotgun (WGS) entry which is preliminary data.</text>
</comment>
<sequence length="395" mass="40668">MSDSGFGSAGTEPSGAQQTGEAPVFASPSGAAPSATPASAAPGAQAFPAPPAPPTAGTQPGYASPNPAPPAQHAHLDAAAMLRPGIIPLRPLTFGELLDGPLKAIRHNPKVMIGLNALVALASMIVMYGLGFGYYGSLFSMAEVDAVALEDNYLGVSNTDLALMVLGSFLGALVLLLSTAITSLSFSRSVLNERMAPGEAFRRGLRATPALIAQSLLLTIGYSVIAGAVTLVVAGGFIADTGLGVALLILGLIAAGVVIAWLSVKVSLAVPAVVLERRGPIAALRRSWELTQGRFWMILGVLVVAIIITSLIQQVIAMPAMVILPFAMFAASSTATVLYVVVMALMSFVGVLISIAYLGGVTAGLYTDQRMRQEAFDLTLVRTVQERASAQGWGA</sequence>
<reference evidence="4" key="1">
    <citation type="submission" date="2023-06" db="EMBL/GenBank/DDBJ databases">
        <title>SYSU T00b26.</title>
        <authorList>
            <person name="Gao L."/>
            <person name="Fang B.-Z."/>
            <person name="Li W.-J."/>
        </authorList>
    </citation>
    <scope>NUCLEOTIDE SEQUENCE</scope>
    <source>
        <strain evidence="4">SYSU T00b26</strain>
    </source>
</reference>
<proteinExistence type="predicted"/>
<dbReference type="PANTHER" id="PTHR33133:SF1">
    <property type="entry name" value="EXPRESSED PROTEIN-RELATED"/>
    <property type="match status" value="1"/>
</dbReference>
<accession>A0ABT8FXZ3</accession>
<keyword evidence="2" id="KW-0472">Membrane</keyword>
<feature type="transmembrane region" description="Helical" evidence="2">
    <location>
        <begin position="337"/>
        <end position="366"/>
    </location>
</feature>
<protein>
    <submittedName>
        <fullName evidence="4">Glycerophosphoryl diester phosphodiesterase membrane domain-containing protein</fullName>
    </submittedName>
</protein>
<feature type="transmembrane region" description="Helical" evidence="2">
    <location>
        <begin position="211"/>
        <end position="239"/>
    </location>
</feature>
<keyword evidence="5" id="KW-1185">Reference proteome</keyword>
<keyword evidence="2" id="KW-1133">Transmembrane helix</keyword>
<evidence type="ECO:0000256" key="1">
    <source>
        <dbReference type="SAM" id="MobiDB-lite"/>
    </source>
</evidence>
<organism evidence="4 5">
    <name type="scientific">Demequina zhanjiangensis</name>
    <dbReference type="NCBI Taxonomy" id="3051659"/>
    <lineage>
        <taxon>Bacteria</taxon>
        <taxon>Bacillati</taxon>
        <taxon>Actinomycetota</taxon>
        <taxon>Actinomycetes</taxon>
        <taxon>Micrococcales</taxon>
        <taxon>Demequinaceae</taxon>
        <taxon>Demequina</taxon>
    </lineage>
</organism>
<feature type="domain" description="DUF7847" evidence="3">
    <location>
        <begin position="103"/>
        <end position="358"/>
    </location>
</feature>